<feature type="transmembrane region" description="Helical" evidence="6">
    <location>
        <begin position="288"/>
        <end position="309"/>
    </location>
</feature>
<feature type="transmembrane region" description="Helical" evidence="6">
    <location>
        <begin position="519"/>
        <end position="536"/>
    </location>
</feature>
<dbReference type="Pfam" id="PF03124">
    <property type="entry name" value="EXS"/>
    <property type="match status" value="1"/>
</dbReference>
<comment type="caution">
    <text evidence="9">The sequence shown here is derived from an EMBL/GenBank/DDBJ whole genome shotgun (WGS) entry which is preliminary data.</text>
</comment>
<feature type="transmembrane region" description="Helical" evidence="6">
    <location>
        <begin position="239"/>
        <end position="267"/>
    </location>
</feature>
<evidence type="ECO:0000259" key="7">
    <source>
        <dbReference type="PROSITE" id="PS51380"/>
    </source>
</evidence>
<comment type="subcellular location">
    <subcellularLocation>
        <location evidence="1">Membrane</location>
        <topology evidence="1">Multi-pass membrane protein</topology>
    </subcellularLocation>
</comment>
<evidence type="ECO:0000256" key="4">
    <source>
        <dbReference type="ARBA" id="ARBA00022989"/>
    </source>
</evidence>
<protein>
    <submittedName>
        <fullName evidence="9">Uncharacterized protein</fullName>
    </submittedName>
</protein>
<reference evidence="9" key="1">
    <citation type="submission" date="2021-09" db="EMBL/GenBank/DDBJ databases">
        <authorList>
            <consortium name="AG Swart"/>
            <person name="Singh M."/>
            <person name="Singh A."/>
            <person name="Seah K."/>
            <person name="Emmerich C."/>
        </authorList>
    </citation>
    <scope>NUCLEOTIDE SEQUENCE</scope>
    <source>
        <strain evidence="9">ATCC30299</strain>
    </source>
</reference>
<dbReference type="PROSITE" id="PS51382">
    <property type="entry name" value="SPX"/>
    <property type="match status" value="1"/>
</dbReference>
<feature type="transmembrane region" description="Helical" evidence="6">
    <location>
        <begin position="212"/>
        <end position="233"/>
    </location>
</feature>
<name>A0AAU9JQI3_9CILI</name>
<dbReference type="PANTHER" id="PTHR10783:SF46">
    <property type="entry name" value="PROTEIN ERD1 HOMOLOG 2"/>
    <property type="match status" value="1"/>
</dbReference>
<dbReference type="GO" id="GO:0005737">
    <property type="term" value="C:cytoplasm"/>
    <property type="evidence" value="ECO:0007669"/>
    <property type="project" value="TreeGrafter"/>
</dbReference>
<feature type="transmembrane region" description="Helical" evidence="6">
    <location>
        <begin position="548"/>
        <end position="564"/>
    </location>
</feature>
<gene>
    <name evidence="9" type="ORF">BSTOLATCC_MIC44443</name>
</gene>
<keyword evidence="3 6" id="KW-0812">Transmembrane</keyword>
<evidence type="ECO:0000256" key="6">
    <source>
        <dbReference type="SAM" id="Phobius"/>
    </source>
</evidence>
<organism evidence="9 10">
    <name type="scientific">Blepharisma stoltei</name>
    <dbReference type="NCBI Taxonomy" id="1481888"/>
    <lineage>
        <taxon>Eukaryota</taxon>
        <taxon>Sar</taxon>
        <taxon>Alveolata</taxon>
        <taxon>Ciliophora</taxon>
        <taxon>Postciliodesmatophora</taxon>
        <taxon>Heterotrichea</taxon>
        <taxon>Heterotrichida</taxon>
        <taxon>Blepharismidae</taxon>
        <taxon>Blepharisma</taxon>
    </lineage>
</organism>
<dbReference type="Proteomes" id="UP001162131">
    <property type="component" value="Unassembled WGS sequence"/>
</dbReference>
<dbReference type="PANTHER" id="PTHR10783">
    <property type="entry name" value="XENOTROPIC AND POLYTROPIC RETROVIRUS RECEPTOR 1-RELATED"/>
    <property type="match status" value="1"/>
</dbReference>
<dbReference type="AlphaFoldDB" id="A0AAU9JQI3"/>
<dbReference type="PROSITE" id="PS51380">
    <property type="entry name" value="EXS"/>
    <property type="match status" value="1"/>
</dbReference>
<evidence type="ECO:0000313" key="10">
    <source>
        <dbReference type="Proteomes" id="UP001162131"/>
    </source>
</evidence>
<comment type="similarity">
    <text evidence="2">Belongs to the SYG1 (TC 2.A.94) family.</text>
</comment>
<accession>A0AAU9JQI3</accession>
<dbReference type="InterPro" id="IPR004342">
    <property type="entry name" value="EXS_C"/>
</dbReference>
<dbReference type="EMBL" id="CAJZBQ010000044">
    <property type="protein sequence ID" value="CAG9327816.1"/>
    <property type="molecule type" value="Genomic_DNA"/>
</dbReference>
<proteinExistence type="inferred from homology"/>
<keyword evidence="5 6" id="KW-0472">Membrane</keyword>
<keyword evidence="4 6" id="KW-1133">Transmembrane helix</keyword>
<feature type="transmembrane region" description="Helical" evidence="6">
    <location>
        <begin position="329"/>
        <end position="347"/>
    </location>
</feature>
<dbReference type="CDD" id="cd14447">
    <property type="entry name" value="SPX"/>
    <property type="match status" value="1"/>
</dbReference>
<feature type="domain" description="SPX" evidence="8">
    <location>
        <begin position="1"/>
        <end position="163"/>
    </location>
</feature>
<evidence type="ECO:0000259" key="8">
    <source>
        <dbReference type="PROSITE" id="PS51382"/>
    </source>
</evidence>
<evidence type="ECO:0000256" key="5">
    <source>
        <dbReference type="ARBA" id="ARBA00023136"/>
    </source>
</evidence>
<feature type="domain" description="EXS" evidence="7">
    <location>
        <begin position="409"/>
        <end position="603"/>
    </location>
</feature>
<dbReference type="Pfam" id="PF03105">
    <property type="entry name" value="SPX"/>
    <property type="match status" value="1"/>
</dbReference>
<dbReference type="GO" id="GO:0016020">
    <property type="term" value="C:membrane"/>
    <property type="evidence" value="ECO:0007669"/>
    <property type="project" value="UniProtKB-SubCell"/>
</dbReference>
<evidence type="ECO:0000313" key="9">
    <source>
        <dbReference type="EMBL" id="CAG9327816.1"/>
    </source>
</evidence>
<dbReference type="InterPro" id="IPR004331">
    <property type="entry name" value="SPX_dom"/>
</dbReference>
<feature type="transmembrane region" description="Helical" evidence="6">
    <location>
        <begin position="451"/>
        <end position="468"/>
    </location>
</feature>
<evidence type="ECO:0000256" key="2">
    <source>
        <dbReference type="ARBA" id="ARBA00009665"/>
    </source>
</evidence>
<evidence type="ECO:0000256" key="3">
    <source>
        <dbReference type="ARBA" id="ARBA00022692"/>
    </source>
</evidence>
<sequence>MFAKQLEYYKIPEWSAYYIDYSYLKKMIYDCQMARMLSVEPHEDEIAIKETNIKESFKKQFYKINRFYISQSSASMSDLNSIFKGIRIMLNDSVLKNHEIQHVLNLDGCVSDNALCFRESLSNLHKRIWWLEVFCEVNYISALRLIDKVEHPIDLISLLKEQEFSKYEKELGEMRKLLYEKVAQEFLGGDILEAMKLLTRTSKYYRLVDIGWIYFSIGVTIASLVIAFVLISLSEKTVFGGIFLCFSIFRLTLSINFVFIGASWLIYMLESHSLNWMYIFEIDPSNRISYMQILRLGLTLNAVWSFFFLTKIAHSFGTGLVPRFNNSSAILFLGIYVFLLVCPFNIMHKNARMRVLKTLAEVVIAPFGPVKFRNYMLASWLTSMTIPLRDFYLTMCYIIGNLWNQKEKPPCSTDVLTLTIISALPFIWRLMQVCNKIYYDPPFFRKQYVNLVRYGQSLFIIYISYLGLQKSQQAYIWISVFIICSEFTMFLDYYQDWGLVRNSKNGCLLRENLYFEKKLYYFIMICNGFLRYAWSLSLLPLTFFENDYFNAEIILMLMCILELFRRTLWTLLRIERERSENTEKYRKIDYIPKPLKTGEFMVI</sequence>
<evidence type="ECO:0000256" key="1">
    <source>
        <dbReference type="ARBA" id="ARBA00004141"/>
    </source>
</evidence>
<keyword evidence="10" id="KW-1185">Reference proteome</keyword>
<feature type="transmembrane region" description="Helical" evidence="6">
    <location>
        <begin position="474"/>
        <end position="494"/>
    </location>
</feature>